<dbReference type="OrthoDB" id="285993at2"/>
<dbReference type="InterPro" id="IPR036583">
    <property type="entry name" value="23S_rRNA_IVS_sf"/>
</dbReference>
<comment type="caution">
    <text evidence="1">The sequence shown here is derived from an EMBL/GenBank/DDBJ whole genome shotgun (WGS) entry which is preliminary data.</text>
</comment>
<protein>
    <submittedName>
        <fullName evidence="1">Four helix bundle protein</fullName>
    </submittedName>
</protein>
<dbReference type="Proteomes" id="UP000247903">
    <property type="component" value="Unassembled WGS sequence"/>
</dbReference>
<evidence type="ECO:0000313" key="2">
    <source>
        <dbReference type="Proteomes" id="UP000247903"/>
    </source>
</evidence>
<name>A0A2V4BS11_9FLAO</name>
<dbReference type="NCBIfam" id="TIGR02436">
    <property type="entry name" value="four helix bundle protein"/>
    <property type="match status" value="1"/>
</dbReference>
<dbReference type="EMBL" id="QJHK01000003">
    <property type="protein sequence ID" value="PXY41876.1"/>
    <property type="molecule type" value="Genomic_DNA"/>
</dbReference>
<accession>A0A2V4BS11</accession>
<organism evidence="1 2">
    <name type="scientific">Flavobacterium cheongpyeongense</name>
    <dbReference type="NCBI Taxonomy" id="2212651"/>
    <lineage>
        <taxon>Bacteria</taxon>
        <taxon>Pseudomonadati</taxon>
        <taxon>Bacteroidota</taxon>
        <taxon>Flavobacteriia</taxon>
        <taxon>Flavobacteriales</taxon>
        <taxon>Flavobacteriaceae</taxon>
        <taxon>Flavobacterium</taxon>
    </lineage>
</organism>
<dbReference type="AlphaFoldDB" id="A0A2V4BS11"/>
<dbReference type="Gene3D" id="1.20.1440.60">
    <property type="entry name" value="23S rRNA-intervening sequence"/>
    <property type="match status" value="1"/>
</dbReference>
<sequence>MSESIVKTKSFQLAVRGVNFYKHLVSEKKEFVMSKQFLRSITSVGANVREAVNAQSKADFIHKLSIAQKECDESMYWLEILKETDYISLAEFDSIHQQCNEVLKIIRSIIITSKKKLITHN</sequence>
<evidence type="ECO:0000313" key="1">
    <source>
        <dbReference type="EMBL" id="PXY41876.1"/>
    </source>
</evidence>
<dbReference type="SUPFAM" id="SSF158446">
    <property type="entry name" value="IVS-encoded protein-like"/>
    <property type="match status" value="1"/>
</dbReference>
<proteinExistence type="predicted"/>
<dbReference type="RefSeq" id="WP_110305530.1">
    <property type="nucleotide sequence ID" value="NZ_QJHK01000003.1"/>
</dbReference>
<dbReference type="Pfam" id="PF05635">
    <property type="entry name" value="23S_rRNA_IVP"/>
    <property type="match status" value="1"/>
</dbReference>
<dbReference type="InterPro" id="IPR012657">
    <property type="entry name" value="23S_rRNA-intervening_sequence"/>
</dbReference>
<keyword evidence="2" id="KW-1185">Reference proteome</keyword>
<reference evidence="1 2" key="1">
    <citation type="submission" date="2018-05" db="EMBL/GenBank/DDBJ databases">
        <title>Flavobacterium sp. strain IMCC34759, incomplete genome.</title>
        <authorList>
            <person name="Joung Y."/>
            <person name="Cho J."/>
        </authorList>
    </citation>
    <scope>NUCLEOTIDE SEQUENCE [LARGE SCALE GENOMIC DNA]</scope>
    <source>
        <strain evidence="1 2">IMCC34759</strain>
    </source>
</reference>
<dbReference type="PIRSF" id="PIRSF035652">
    <property type="entry name" value="CHP02436"/>
    <property type="match status" value="1"/>
</dbReference>
<gene>
    <name evidence="1" type="ORF">DMB65_04745</name>
</gene>
<dbReference type="PANTHER" id="PTHR38471:SF2">
    <property type="entry name" value="FOUR HELIX BUNDLE PROTEIN"/>
    <property type="match status" value="1"/>
</dbReference>
<dbReference type="PANTHER" id="PTHR38471">
    <property type="entry name" value="FOUR HELIX BUNDLE PROTEIN"/>
    <property type="match status" value="1"/>
</dbReference>